<dbReference type="AlphaFoldDB" id="A0A4S8LK87"/>
<reference evidence="3 4" key="1">
    <citation type="journal article" date="2019" name="Nat. Ecol. Evol.">
        <title>Megaphylogeny resolves global patterns of mushroom evolution.</title>
        <authorList>
            <person name="Varga T."/>
            <person name="Krizsan K."/>
            <person name="Foldi C."/>
            <person name="Dima B."/>
            <person name="Sanchez-Garcia M."/>
            <person name="Sanchez-Ramirez S."/>
            <person name="Szollosi G.J."/>
            <person name="Szarkandi J.G."/>
            <person name="Papp V."/>
            <person name="Albert L."/>
            <person name="Andreopoulos W."/>
            <person name="Angelini C."/>
            <person name="Antonin V."/>
            <person name="Barry K.W."/>
            <person name="Bougher N.L."/>
            <person name="Buchanan P."/>
            <person name="Buyck B."/>
            <person name="Bense V."/>
            <person name="Catcheside P."/>
            <person name="Chovatia M."/>
            <person name="Cooper J."/>
            <person name="Damon W."/>
            <person name="Desjardin D."/>
            <person name="Finy P."/>
            <person name="Geml J."/>
            <person name="Haridas S."/>
            <person name="Hughes K."/>
            <person name="Justo A."/>
            <person name="Karasinski D."/>
            <person name="Kautmanova I."/>
            <person name="Kiss B."/>
            <person name="Kocsube S."/>
            <person name="Kotiranta H."/>
            <person name="LaButti K.M."/>
            <person name="Lechner B.E."/>
            <person name="Liimatainen K."/>
            <person name="Lipzen A."/>
            <person name="Lukacs Z."/>
            <person name="Mihaltcheva S."/>
            <person name="Morgado L.N."/>
            <person name="Niskanen T."/>
            <person name="Noordeloos M.E."/>
            <person name="Ohm R.A."/>
            <person name="Ortiz-Santana B."/>
            <person name="Ovrebo C."/>
            <person name="Racz N."/>
            <person name="Riley R."/>
            <person name="Savchenko A."/>
            <person name="Shiryaev A."/>
            <person name="Soop K."/>
            <person name="Spirin V."/>
            <person name="Szebenyi C."/>
            <person name="Tomsovsky M."/>
            <person name="Tulloss R.E."/>
            <person name="Uehling J."/>
            <person name="Grigoriev I.V."/>
            <person name="Vagvolgyi C."/>
            <person name="Papp T."/>
            <person name="Martin F.M."/>
            <person name="Miettinen O."/>
            <person name="Hibbett D.S."/>
            <person name="Nagy L.G."/>
        </authorList>
    </citation>
    <scope>NUCLEOTIDE SEQUENCE [LARGE SCALE GENOMIC DNA]</scope>
    <source>
        <strain evidence="3 4">CBS 962.96</strain>
    </source>
</reference>
<dbReference type="InterPro" id="IPR042771">
    <property type="entry name" value="GTF3C6-like"/>
</dbReference>
<dbReference type="Gene3D" id="2.60.40.4370">
    <property type="match status" value="1"/>
</dbReference>
<feature type="non-terminal residue" evidence="3">
    <location>
        <position position="120"/>
    </location>
</feature>
<dbReference type="GO" id="GO:0000127">
    <property type="term" value="C:transcription factor TFIIIC complex"/>
    <property type="evidence" value="ECO:0007669"/>
    <property type="project" value="TreeGrafter"/>
</dbReference>
<accession>A0A4S8LK87</accession>
<evidence type="ECO:0000313" key="2">
    <source>
        <dbReference type="EMBL" id="THU89627.1"/>
    </source>
</evidence>
<dbReference type="PANTHER" id="PTHR21860">
    <property type="entry name" value="TRANSCRIPTION INITIATION FACTOR IIIC TFIIIC , POLYPEPTIDE 6-RELATED"/>
    <property type="match status" value="1"/>
</dbReference>
<evidence type="ECO:0000259" key="1">
    <source>
        <dbReference type="Pfam" id="PF10419"/>
    </source>
</evidence>
<dbReference type="Proteomes" id="UP000297245">
    <property type="component" value="Unassembled WGS sequence"/>
</dbReference>
<dbReference type="OrthoDB" id="1877767at2759"/>
<gene>
    <name evidence="2" type="ORF">K435DRAFT_590159</name>
    <name evidence="3" type="ORF">K435DRAFT_590793</name>
</gene>
<evidence type="ECO:0000313" key="3">
    <source>
        <dbReference type="EMBL" id="THU89632.1"/>
    </source>
</evidence>
<dbReference type="InterPro" id="IPR019481">
    <property type="entry name" value="TFIIIC_triple_barrel"/>
</dbReference>
<dbReference type="GO" id="GO:0006383">
    <property type="term" value="P:transcription by RNA polymerase III"/>
    <property type="evidence" value="ECO:0007669"/>
    <property type="project" value="InterPro"/>
</dbReference>
<dbReference type="EMBL" id="ML179361">
    <property type="protein sequence ID" value="THU89627.1"/>
    <property type="molecule type" value="Genomic_DNA"/>
</dbReference>
<sequence length="120" mass="13619">TTLVPGYTQVEEFGPDEEYEDEEEVTYVTFDLGSIEPTLIPSSNEYRVIGLDTPNPFLQLSGTILKGRHESLLGTELLFTEVKDDEDRSKRHFSFVSVNEQRVHFKEVQLIPKRSASASP</sequence>
<evidence type="ECO:0000313" key="4">
    <source>
        <dbReference type="Proteomes" id="UP000297245"/>
    </source>
</evidence>
<dbReference type="EMBL" id="ML179361">
    <property type="protein sequence ID" value="THU89632.1"/>
    <property type="molecule type" value="Genomic_DNA"/>
</dbReference>
<feature type="domain" description="Transcription factor TFIIIC triple barrel" evidence="1">
    <location>
        <begin position="21"/>
        <end position="110"/>
    </location>
</feature>
<proteinExistence type="predicted"/>
<keyword evidence="4" id="KW-1185">Reference proteome</keyword>
<organism evidence="3 4">
    <name type="scientific">Dendrothele bispora (strain CBS 962.96)</name>
    <dbReference type="NCBI Taxonomy" id="1314807"/>
    <lineage>
        <taxon>Eukaryota</taxon>
        <taxon>Fungi</taxon>
        <taxon>Dikarya</taxon>
        <taxon>Basidiomycota</taxon>
        <taxon>Agaricomycotina</taxon>
        <taxon>Agaricomycetes</taxon>
        <taxon>Agaricomycetidae</taxon>
        <taxon>Agaricales</taxon>
        <taxon>Agaricales incertae sedis</taxon>
        <taxon>Dendrothele</taxon>
    </lineage>
</organism>
<dbReference type="Pfam" id="PF10419">
    <property type="entry name" value="TFIIIC_sub6"/>
    <property type="match status" value="1"/>
</dbReference>
<feature type="non-terminal residue" evidence="3">
    <location>
        <position position="1"/>
    </location>
</feature>
<dbReference type="PANTHER" id="PTHR21860:SF2">
    <property type="entry name" value="GENERAL TRANSCRIPTION FACTOR 3C POLYPEPTIDE 6"/>
    <property type="match status" value="1"/>
</dbReference>
<name>A0A4S8LK87_DENBC</name>
<protein>
    <recommendedName>
        <fullName evidence="1">Transcription factor TFIIIC triple barrel domain-containing protein</fullName>
    </recommendedName>
</protein>